<accession>A0A139KJD7</accession>
<evidence type="ECO:0000256" key="2">
    <source>
        <dbReference type="ARBA" id="ARBA00009045"/>
    </source>
</evidence>
<keyword evidence="6 8" id="KW-0472">Membrane</keyword>
<feature type="transmembrane region" description="Helical" evidence="8">
    <location>
        <begin position="268"/>
        <end position="289"/>
    </location>
</feature>
<evidence type="ECO:0000256" key="6">
    <source>
        <dbReference type="ARBA" id="ARBA00023136"/>
    </source>
</evidence>
<evidence type="ECO:0000313" key="12">
    <source>
        <dbReference type="Proteomes" id="UP000095576"/>
    </source>
</evidence>
<proteinExistence type="inferred from homology"/>
<dbReference type="InterPro" id="IPR022764">
    <property type="entry name" value="Peptidase_S54_rhomboid_dom"/>
</dbReference>
<comment type="subcellular location">
    <subcellularLocation>
        <location evidence="1">Membrane</location>
        <topology evidence="1">Multi-pass membrane protein</topology>
    </subcellularLocation>
</comment>
<feature type="transmembrane region" description="Helical" evidence="8">
    <location>
        <begin position="296"/>
        <end position="314"/>
    </location>
</feature>
<dbReference type="RefSeq" id="WP_055300322.1">
    <property type="nucleotide sequence ID" value="NZ_BAABZI010000001.1"/>
</dbReference>
<name>A0A139KJD7_BACT4</name>
<evidence type="ECO:0000256" key="4">
    <source>
        <dbReference type="ARBA" id="ARBA00022801"/>
    </source>
</evidence>
<keyword evidence="4 10" id="KW-0378">Hydrolase</keyword>
<comment type="similarity">
    <text evidence="2">Belongs to the peptidase S54 family.</text>
</comment>
<dbReference type="AlphaFoldDB" id="A0A139KJD7"/>
<dbReference type="PANTHER" id="PTHR43731">
    <property type="entry name" value="RHOMBOID PROTEASE"/>
    <property type="match status" value="1"/>
</dbReference>
<reference evidence="11" key="2">
    <citation type="submission" date="2021-06" db="EMBL/GenBank/DDBJ databases">
        <title>Interrogation of the integrated mobile genetic elements in gut-associated Bacteroides with a consensus prediction approach.</title>
        <authorList>
            <person name="Campbell D.E."/>
            <person name="Leigh J.R."/>
            <person name="Kim T."/>
            <person name="England W."/>
            <person name="Whitaker R.J."/>
            <person name="Degnan P.H."/>
        </authorList>
    </citation>
    <scope>NUCLEOTIDE SEQUENCE</scope>
    <source>
        <strain evidence="11">VPI-BTDOT2</strain>
    </source>
</reference>
<evidence type="ECO:0000259" key="9">
    <source>
        <dbReference type="Pfam" id="PF01694"/>
    </source>
</evidence>
<sequence>MAFRLRPLHEDKLHFADLSNTQILILALEASQKLEWNIEGIALREVIFYVPMGMRSQGEEVTFTIEEGNSGEISVRSQCASVQLVDYGKNRKNIQKLQETMEEIKSTLTPEELAQKANELEEDLTRPLTEEERRLQAESEKESSFIHFFIPRKGFIATPVLIDINILVFILMAATGAGILEPSTLALLNWGADFGPLTLTGDWWRAVTCNFVHIGAFHLLMNMYAFIYIGIWLEHLIGTRRMFVSYLLTGLCSAVFSLYMHAETISAGASGSIFGLYGIFLAFLLFHRIERSQRKALLTSILIFVGYNLIYGIRAGVDNAAHIGGLLSGFLLGFIYVFGERMKKPEAGRTVSIIGELIIFSVFLFSFLSLCRNVPSTYQEIRNEWKSGLVEAYYKEQEEEQKKSASRRVTGSPRKSSTSEQFPYTPMSDEDTWLSCYDAVSKFSCQYPTNWYKITGTKAPTPDSEPPLLKLVNGGSQLTVTSNSYDTQDEFERMKKLLLTLPRNEQGKPSEDYKQSKVNINGLPMTKTTNPLRIGHPDEEGEEMQQTVLLYFQENKRRVFAIVMLVADEKAQADLDAITSSIQIEK</sequence>
<keyword evidence="3 8" id="KW-0812">Transmembrane</keyword>
<reference evidence="10 12" key="1">
    <citation type="submission" date="2015-09" db="EMBL/GenBank/DDBJ databases">
        <authorList>
            <consortium name="Pathogen Informatics"/>
        </authorList>
    </citation>
    <scope>NUCLEOTIDE SEQUENCE [LARGE SCALE GENOMIC DNA]</scope>
    <source>
        <strain evidence="10 12">2789STDY5834899</strain>
    </source>
</reference>
<gene>
    <name evidence="10" type="primary">aarA_1</name>
    <name evidence="10" type="ORF">ERS852511_03184</name>
    <name evidence="11" type="ORF">KQP59_05680</name>
</gene>
<dbReference type="EMBL" id="CP083681">
    <property type="protein sequence ID" value="UYU72596.1"/>
    <property type="molecule type" value="Genomic_DNA"/>
</dbReference>
<feature type="transmembrane region" description="Helical" evidence="8">
    <location>
        <begin position="160"/>
        <end position="180"/>
    </location>
</feature>
<dbReference type="Proteomes" id="UP001156216">
    <property type="component" value="Chromosome"/>
</dbReference>
<feature type="domain" description="Peptidase S54 rhomboid" evidence="9">
    <location>
        <begin position="201"/>
        <end position="336"/>
    </location>
</feature>
<keyword evidence="11" id="KW-0645">Protease</keyword>
<feature type="transmembrane region" description="Helical" evidence="8">
    <location>
        <begin position="320"/>
        <end position="339"/>
    </location>
</feature>
<dbReference type="GO" id="GO:0016020">
    <property type="term" value="C:membrane"/>
    <property type="evidence" value="ECO:0007669"/>
    <property type="project" value="UniProtKB-SubCell"/>
</dbReference>
<evidence type="ECO:0000256" key="5">
    <source>
        <dbReference type="ARBA" id="ARBA00022989"/>
    </source>
</evidence>
<dbReference type="Pfam" id="PF01694">
    <property type="entry name" value="Rhomboid"/>
    <property type="match status" value="1"/>
</dbReference>
<dbReference type="PATRIC" id="fig|818.29.peg.1899"/>
<feature type="transmembrane region" description="Helical" evidence="8">
    <location>
        <begin position="211"/>
        <end position="231"/>
    </location>
</feature>
<dbReference type="InterPro" id="IPR035952">
    <property type="entry name" value="Rhomboid-like_sf"/>
</dbReference>
<dbReference type="EMBL" id="CZAP01000012">
    <property type="protein sequence ID" value="CUP77800.1"/>
    <property type="molecule type" value="Genomic_DNA"/>
</dbReference>
<evidence type="ECO:0000256" key="1">
    <source>
        <dbReference type="ARBA" id="ARBA00004141"/>
    </source>
</evidence>
<evidence type="ECO:0000256" key="7">
    <source>
        <dbReference type="SAM" id="MobiDB-lite"/>
    </source>
</evidence>
<evidence type="ECO:0000313" key="11">
    <source>
        <dbReference type="EMBL" id="UYU72596.1"/>
    </source>
</evidence>
<dbReference type="Proteomes" id="UP000095576">
    <property type="component" value="Unassembled WGS sequence"/>
</dbReference>
<dbReference type="EC" id="3.4.21.105" evidence="10"/>
<feature type="transmembrane region" description="Helical" evidence="8">
    <location>
        <begin position="243"/>
        <end position="262"/>
    </location>
</feature>
<evidence type="ECO:0000313" key="10">
    <source>
        <dbReference type="EMBL" id="CUP77800.1"/>
    </source>
</evidence>
<dbReference type="GO" id="GO:0004252">
    <property type="term" value="F:serine-type endopeptidase activity"/>
    <property type="evidence" value="ECO:0007669"/>
    <property type="project" value="InterPro"/>
</dbReference>
<evidence type="ECO:0000256" key="8">
    <source>
        <dbReference type="SAM" id="Phobius"/>
    </source>
</evidence>
<evidence type="ECO:0000256" key="3">
    <source>
        <dbReference type="ARBA" id="ARBA00022692"/>
    </source>
</evidence>
<dbReference type="SUPFAM" id="SSF144091">
    <property type="entry name" value="Rhomboid-like"/>
    <property type="match status" value="1"/>
</dbReference>
<dbReference type="Gene3D" id="1.20.1540.10">
    <property type="entry name" value="Rhomboid-like"/>
    <property type="match status" value="1"/>
</dbReference>
<dbReference type="InterPro" id="IPR050925">
    <property type="entry name" value="Rhomboid_protease_S54"/>
</dbReference>
<dbReference type="GO" id="GO:0006508">
    <property type="term" value="P:proteolysis"/>
    <property type="evidence" value="ECO:0007669"/>
    <property type="project" value="UniProtKB-KW"/>
</dbReference>
<keyword evidence="5 8" id="KW-1133">Transmembrane helix</keyword>
<feature type="transmembrane region" description="Helical" evidence="8">
    <location>
        <begin position="351"/>
        <end position="370"/>
    </location>
</feature>
<protein>
    <submittedName>
        <fullName evidence="11">Rhomboid family intramembrane serine protease</fullName>
    </submittedName>
    <submittedName>
        <fullName evidence="10">Uncharacterized membrane protein (Homolog of Drosophila rhomboid)</fullName>
        <ecNumber evidence="10">3.4.21.105</ecNumber>
    </submittedName>
</protein>
<feature type="compositionally biased region" description="Polar residues" evidence="7">
    <location>
        <begin position="407"/>
        <end position="422"/>
    </location>
</feature>
<feature type="region of interest" description="Disordered" evidence="7">
    <location>
        <begin position="401"/>
        <end position="427"/>
    </location>
</feature>
<organism evidence="10 12">
    <name type="scientific">Bacteroides thetaiotaomicron</name>
    <dbReference type="NCBI Taxonomy" id="818"/>
    <lineage>
        <taxon>Bacteria</taxon>
        <taxon>Pseudomonadati</taxon>
        <taxon>Bacteroidota</taxon>
        <taxon>Bacteroidia</taxon>
        <taxon>Bacteroidales</taxon>
        <taxon>Bacteroidaceae</taxon>
        <taxon>Bacteroides</taxon>
    </lineage>
</organism>
<dbReference type="PANTHER" id="PTHR43731:SF14">
    <property type="entry name" value="PRESENILIN-ASSOCIATED RHOMBOID-LIKE PROTEIN, MITOCHONDRIAL"/>
    <property type="match status" value="1"/>
</dbReference>